<feature type="domain" description="YbhG-like alpha-helical hairpin" evidence="4">
    <location>
        <begin position="3"/>
        <end position="113"/>
    </location>
</feature>
<gene>
    <name evidence="6" type="primary">emrA_3</name>
    <name evidence="6" type="ORF">SDC9_157502</name>
</gene>
<evidence type="ECO:0000259" key="5">
    <source>
        <dbReference type="Pfam" id="PF25990"/>
    </source>
</evidence>
<dbReference type="InterPro" id="IPR058636">
    <property type="entry name" value="Beta-barrel_YknX"/>
</dbReference>
<dbReference type="GO" id="GO:0030313">
    <property type="term" value="C:cell envelope"/>
    <property type="evidence" value="ECO:0007669"/>
    <property type="project" value="UniProtKB-SubCell"/>
</dbReference>
<dbReference type="EMBL" id="VSSQ01056357">
    <property type="protein sequence ID" value="MPN10207.1"/>
    <property type="molecule type" value="Genomic_DNA"/>
</dbReference>
<dbReference type="InterPro" id="IPR059052">
    <property type="entry name" value="HH_YbhG-like"/>
</dbReference>
<dbReference type="GO" id="GO:0055085">
    <property type="term" value="P:transmembrane transport"/>
    <property type="evidence" value="ECO:0007669"/>
    <property type="project" value="InterPro"/>
</dbReference>
<dbReference type="AlphaFoldDB" id="A0A645F7L1"/>
<proteinExistence type="predicted"/>
<evidence type="ECO:0000256" key="3">
    <source>
        <dbReference type="SAM" id="Coils"/>
    </source>
</evidence>
<dbReference type="Gene3D" id="1.10.287.470">
    <property type="entry name" value="Helix hairpin bin"/>
    <property type="match status" value="1"/>
</dbReference>
<dbReference type="Pfam" id="PF25990">
    <property type="entry name" value="Beta-barrel_YknX"/>
    <property type="match status" value="1"/>
</dbReference>
<dbReference type="Gene3D" id="2.40.30.170">
    <property type="match status" value="1"/>
</dbReference>
<evidence type="ECO:0000259" key="4">
    <source>
        <dbReference type="Pfam" id="PF25881"/>
    </source>
</evidence>
<evidence type="ECO:0000256" key="2">
    <source>
        <dbReference type="ARBA" id="ARBA00023054"/>
    </source>
</evidence>
<evidence type="ECO:0000256" key="1">
    <source>
        <dbReference type="ARBA" id="ARBA00004196"/>
    </source>
</evidence>
<comment type="caution">
    <text evidence="6">The sequence shown here is derived from an EMBL/GenBank/DDBJ whole genome shotgun (WGS) entry which is preliminary data.</text>
</comment>
<dbReference type="SUPFAM" id="SSF111369">
    <property type="entry name" value="HlyD-like secretion proteins"/>
    <property type="match status" value="2"/>
</dbReference>
<feature type="coiled-coil region" evidence="3">
    <location>
        <begin position="20"/>
        <end position="47"/>
    </location>
</feature>
<comment type="subcellular location">
    <subcellularLocation>
        <location evidence="1">Cell envelope</location>
    </subcellularLocation>
</comment>
<dbReference type="Pfam" id="PF25881">
    <property type="entry name" value="HH_YBHG"/>
    <property type="match status" value="1"/>
</dbReference>
<reference evidence="6" key="1">
    <citation type="submission" date="2019-08" db="EMBL/GenBank/DDBJ databases">
        <authorList>
            <person name="Kucharzyk K."/>
            <person name="Murdoch R.W."/>
            <person name="Higgins S."/>
            <person name="Loffler F."/>
        </authorList>
    </citation>
    <scope>NUCLEOTIDE SEQUENCE</scope>
</reference>
<sequence>MVAAQAKLASIKAGSRPQELAQSQATVQQAAANLDNARKNYERTDSLYSEGAMSAQQRDTARTALEVAQAQYHVATEGYSLAAEGATQEDVQIAEAQVAQAAAAVKNAQLQFDHSTVKSPVAGVVAKKSVEEGEIISAGQPLFSIADLAGSWIEANIEENNIGKIEVGQMVEFTIDSYPKKVFQGEVSDVGNATGSQFALLPSDNTSGNFTKVTQRLPVKIKIVDSGELTLKPGMSAIIDIHVK</sequence>
<protein>
    <submittedName>
        <fullName evidence="6">Multidrug export protein EmrA</fullName>
    </submittedName>
</protein>
<dbReference type="PANTHER" id="PTHR32347">
    <property type="entry name" value="EFFLUX SYSTEM COMPONENT YKNX-RELATED"/>
    <property type="match status" value="1"/>
</dbReference>
<accession>A0A645F7L1</accession>
<keyword evidence="2 3" id="KW-0175">Coiled coil</keyword>
<organism evidence="6">
    <name type="scientific">bioreactor metagenome</name>
    <dbReference type="NCBI Taxonomy" id="1076179"/>
    <lineage>
        <taxon>unclassified sequences</taxon>
        <taxon>metagenomes</taxon>
        <taxon>ecological metagenomes</taxon>
    </lineage>
</organism>
<evidence type="ECO:0000313" key="6">
    <source>
        <dbReference type="EMBL" id="MPN10207.1"/>
    </source>
</evidence>
<name>A0A645F7L1_9ZZZZ</name>
<feature type="domain" description="YknX-like beta-barrel" evidence="5">
    <location>
        <begin position="153"/>
        <end position="241"/>
    </location>
</feature>
<dbReference type="InterPro" id="IPR050465">
    <property type="entry name" value="UPF0194_transport"/>
</dbReference>